<dbReference type="InterPro" id="IPR058210">
    <property type="entry name" value="SACS/Nov_dom"/>
</dbReference>
<comment type="caution">
    <text evidence="2">The sequence shown here is derived from an EMBL/GenBank/DDBJ whole genome shotgun (WGS) entry which is preliminary data.</text>
</comment>
<accession>A0A9P7UKI9</accession>
<dbReference type="Proteomes" id="UP001049176">
    <property type="component" value="Chromosome 11"/>
</dbReference>
<organism evidence="2 3">
    <name type="scientific">Marasmius oreades</name>
    <name type="common">fairy-ring Marasmius</name>
    <dbReference type="NCBI Taxonomy" id="181124"/>
    <lineage>
        <taxon>Eukaryota</taxon>
        <taxon>Fungi</taxon>
        <taxon>Dikarya</taxon>
        <taxon>Basidiomycota</taxon>
        <taxon>Agaricomycotina</taxon>
        <taxon>Agaricomycetes</taxon>
        <taxon>Agaricomycetidae</taxon>
        <taxon>Agaricales</taxon>
        <taxon>Marasmiineae</taxon>
        <taxon>Marasmiaceae</taxon>
        <taxon>Marasmius</taxon>
    </lineage>
</organism>
<protein>
    <recommendedName>
        <fullName evidence="1">Sacsin/Nov domain-containing protein</fullName>
    </recommendedName>
</protein>
<dbReference type="Pfam" id="PF25794">
    <property type="entry name" value="SACS"/>
    <property type="match status" value="1"/>
</dbReference>
<sequence>MPFKETFDPTDNIKAILDAYPFSIGLFREILQNSDDAQATKQTFLLDYRTHSHDGMKINHPRLAEIQGPALLAYNDSEFQEQDWGALQTVHSSSKRDDPSKIGKYGIGFRSCYHITDYPQIISGNTLAIFDPQHNIFQDGGMDVALDDCGYGDVISAFGGILGPSHVGPFEGTVFRFPLRTEDGGRISSKVVTAGETESLLKAFAKEELDIAE</sequence>
<dbReference type="InterPro" id="IPR036890">
    <property type="entry name" value="HATPase_C_sf"/>
</dbReference>
<proteinExistence type="predicted"/>
<dbReference type="GeneID" id="66072335"/>
<dbReference type="InterPro" id="IPR052972">
    <property type="entry name" value="Sacsin_chaperone_reg"/>
</dbReference>
<gene>
    <name evidence="2" type="ORF">E1B28_003259</name>
</gene>
<keyword evidence="3" id="KW-1185">Reference proteome</keyword>
<dbReference type="GO" id="GO:0030544">
    <property type="term" value="F:Hsp70 protein binding"/>
    <property type="evidence" value="ECO:0007669"/>
    <property type="project" value="TreeGrafter"/>
</dbReference>
<feature type="domain" description="Sacsin/Nov" evidence="1">
    <location>
        <begin position="10"/>
        <end position="207"/>
    </location>
</feature>
<dbReference type="NCBIfam" id="NF047352">
    <property type="entry name" value="P_loop_sacsin"/>
    <property type="match status" value="1"/>
</dbReference>
<dbReference type="KEGG" id="more:E1B28_003259"/>
<dbReference type="SUPFAM" id="SSF55874">
    <property type="entry name" value="ATPase domain of HSP90 chaperone/DNA topoisomerase II/histidine kinase"/>
    <property type="match status" value="1"/>
</dbReference>
<dbReference type="EMBL" id="CM032191">
    <property type="protein sequence ID" value="KAG7085715.1"/>
    <property type="molecule type" value="Genomic_DNA"/>
</dbReference>
<dbReference type="Gene3D" id="3.30.565.10">
    <property type="entry name" value="Histidine kinase-like ATPase, C-terminal domain"/>
    <property type="match status" value="1"/>
</dbReference>
<dbReference type="PANTHER" id="PTHR15600">
    <property type="entry name" value="SACSIN"/>
    <property type="match status" value="1"/>
</dbReference>
<dbReference type="OrthoDB" id="1262810at2759"/>
<name>A0A9P7UKI9_9AGAR</name>
<evidence type="ECO:0000313" key="2">
    <source>
        <dbReference type="EMBL" id="KAG7085715.1"/>
    </source>
</evidence>
<evidence type="ECO:0000313" key="3">
    <source>
        <dbReference type="Proteomes" id="UP001049176"/>
    </source>
</evidence>
<dbReference type="PANTHER" id="PTHR15600:SF42">
    <property type="entry name" value="SACSIN"/>
    <property type="match status" value="1"/>
</dbReference>
<dbReference type="RefSeq" id="XP_043002186.1">
    <property type="nucleotide sequence ID" value="XM_043160230.1"/>
</dbReference>
<dbReference type="AlphaFoldDB" id="A0A9P7UKI9"/>
<evidence type="ECO:0000259" key="1">
    <source>
        <dbReference type="Pfam" id="PF25794"/>
    </source>
</evidence>
<reference evidence="2" key="1">
    <citation type="journal article" date="2021" name="Genome Biol. Evol.">
        <title>The assembled and annotated genome of the fairy-ring fungus Marasmius oreades.</title>
        <authorList>
            <person name="Hiltunen M."/>
            <person name="Ament-Velasquez S.L."/>
            <person name="Johannesson H."/>
        </authorList>
    </citation>
    <scope>NUCLEOTIDE SEQUENCE</scope>
    <source>
        <strain evidence="2">03SP1</strain>
    </source>
</reference>